<dbReference type="Proteomes" id="UP000050761">
    <property type="component" value="Unassembled WGS sequence"/>
</dbReference>
<feature type="region of interest" description="Disordered" evidence="1">
    <location>
        <begin position="329"/>
        <end position="351"/>
    </location>
</feature>
<protein>
    <submittedName>
        <fullName evidence="4">DUF5641 domain-containing protein</fullName>
    </submittedName>
</protein>
<name>A0A183GH99_HELPZ</name>
<evidence type="ECO:0000259" key="2">
    <source>
        <dbReference type="Pfam" id="PF18701"/>
    </source>
</evidence>
<feature type="region of interest" description="Disordered" evidence="1">
    <location>
        <begin position="204"/>
        <end position="227"/>
    </location>
</feature>
<evidence type="ECO:0000313" key="4">
    <source>
        <dbReference type="WBParaSite" id="HPBE_0002192801-mRNA-1"/>
    </source>
</evidence>
<evidence type="ECO:0000313" key="3">
    <source>
        <dbReference type="Proteomes" id="UP000050761"/>
    </source>
</evidence>
<proteinExistence type="predicted"/>
<feature type="compositionally biased region" description="Basic and acidic residues" evidence="1">
    <location>
        <begin position="333"/>
        <end position="342"/>
    </location>
</feature>
<dbReference type="Pfam" id="PF18701">
    <property type="entry name" value="DUF5641"/>
    <property type="match status" value="2"/>
</dbReference>
<accession>A0A183GH99</accession>
<feature type="compositionally biased region" description="Basic and acidic residues" evidence="1">
    <location>
        <begin position="208"/>
        <end position="217"/>
    </location>
</feature>
<organism evidence="3 4">
    <name type="scientific">Heligmosomoides polygyrus</name>
    <name type="common">Parasitic roundworm</name>
    <dbReference type="NCBI Taxonomy" id="6339"/>
    <lineage>
        <taxon>Eukaryota</taxon>
        <taxon>Metazoa</taxon>
        <taxon>Ecdysozoa</taxon>
        <taxon>Nematoda</taxon>
        <taxon>Chromadorea</taxon>
        <taxon>Rhabditida</taxon>
        <taxon>Rhabditina</taxon>
        <taxon>Rhabditomorpha</taxon>
        <taxon>Strongyloidea</taxon>
        <taxon>Heligmosomidae</taxon>
        <taxon>Heligmosomoides</taxon>
    </lineage>
</organism>
<dbReference type="PANTHER" id="PTHR47331">
    <property type="entry name" value="PHD-TYPE DOMAIN-CONTAINING PROTEIN"/>
    <property type="match status" value="1"/>
</dbReference>
<reference evidence="4" key="1">
    <citation type="submission" date="2019-09" db="UniProtKB">
        <authorList>
            <consortium name="WormBaseParasite"/>
        </authorList>
    </citation>
    <scope>IDENTIFICATION</scope>
</reference>
<dbReference type="InterPro" id="IPR040676">
    <property type="entry name" value="DUF5641"/>
</dbReference>
<feature type="domain" description="DUF5641" evidence="2">
    <location>
        <begin position="228"/>
        <end position="321"/>
    </location>
</feature>
<evidence type="ECO:0000256" key="1">
    <source>
        <dbReference type="SAM" id="MobiDB-lite"/>
    </source>
</evidence>
<dbReference type="AlphaFoldDB" id="A0A183GH99"/>
<dbReference type="WBParaSite" id="HPBE_0002192801-mRNA-1">
    <property type="protein sequence ID" value="HPBE_0002192801-mRNA-1"/>
    <property type="gene ID" value="HPBE_0002192801"/>
</dbReference>
<keyword evidence="3" id="KW-1185">Reference proteome</keyword>
<feature type="domain" description="DUF5641" evidence="2">
    <location>
        <begin position="103"/>
        <end position="196"/>
    </location>
</feature>
<sequence length="408" mass="47419">LIKSIKHSFYKTIGNRILTVEDLMTLMIEVEGSLNSRPLTYQGSLYEEIKPLRAIDFLVREIKITYPFENLRDDKKDPSYLPPAELAHLQTQRQAEEALLSSHKFTEQYWKIWHKMYLSSLRESHKLQMDKKRSGTKFPIVGTVVLLADPNTPRNTWRMGRITELKESADAVIREATVRMPNGSCLRRPINLLIPLEFEDQSEAQSVGKEDKIDHSPSEQAAEEPQRHKFTEQYWKIWHKMYLSSLRESHKLQMDKKRSGTKFPMVGTVVLLADPNTPRNTWRMGRITELKESADAVIREATVRMPNGSCLRRPINLLIPLEFEDQSEAQSVGKEDKIDHSPSEQAAEEPQRYNLRKRRRINYNEEGREPTTSTVNRMHRRIFPHTTMIALTIICLSLPPRLPKEAIL</sequence>